<dbReference type="EC" id="3.1.26.3" evidence="13"/>
<evidence type="ECO:0000313" key="14">
    <source>
        <dbReference type="Proteomes" id="UP000309952"/>
    </source>
</evidence>
<dbReference type="PANTHER" id="PTHR11207:SF0">
    <property type="entry name" value="RIBONUCLEASE 3"/>
    <property type="match status" value="1"/>
</dbReference>
<evidence type="ECO:0000256" key="4">
    <source>
        <dbReference type="ARBA" id="ARBA00022694"/>
    </source>
</evidence>
<dbReference type="CDD" id="cd10845">
    <property type="entry name" value="DSRM_RNAse_III_family"/>
    <property type="match status" value="1"/>
</dbReference>
<dbReference type="GO" id="GO:0006397">
    <property type="term" value="P:mRNA processing"/>
    <property type="evidence" value="ECO:0007669"/>
    <property type="project" value="UniProtKB-KW"/>
</dbReference>
<dbReference type="SUPFAM" id="SSF54768">
    <property type="entry name" value="dsRNA-binding domain-like"/>
    <property type="match status" value="1"/>
</dbReference>
<name>A0A4P1K0G1_9CAUL</name>
<accession>A0A4P1K0G1</accession>
<evidence type="ECO:0000256" key="11">
    <source>
        <dbReference type="PROSITE-ProRule" id="PRU00266"/>
    </source>
</evidence>
<dbReference type="GO" id="GO:0003725">
    <property type="term" value="F:double-stranded RNA binding"/>
    <property type="evidence" value="ECO:0007669"/>
    <property type="project" value="TreeGrafter"/>
</dbReference>
<keyword evidence="2" id="KW-0698">rRNA processing</keyword>
<keyword evidence="8 13" id="KW-0378">Hydrolase</keyword>
<keyword evidence="4" id="KW-0819">tRNA processing</keyword>
<keyword evidence="14" id="KW-1185">Reference proteome</keyword>
<dbReference type="AlphaFoldDB" id="A0A4P1K0G1"/>
<dbReference type="InterPro" id="IPR014720">
    <property type="entry name" value="dsRBD_dom"/>
</dbReference>
<dbReference type="EMBL" id="LR588407">
    <property type="protein sequence ID" value="VTO13860.1"/>
    <property type="molecule type" value="Genomic_DNA"/>
</dbReference>
<organism evidence="13 14">
    <name type="scientific">Brevundimonas vancanneytii</name>
    <dbReference type="NCBI Taxonomy" id="1325724"/>
    <lineage>
        <taxon>Bacteria</taxon>
        <taxon>Pseudomonadati</taxon>
        <taxon>Pseudomonadota</taxon>
        <taxon>Alphaproteobacteria</taxon>
        <taxon>Caulobacterales</taxon>
        <taxon>Caulobacteraceae</taxon>
        <taxon>Brevundimonas</taxon>
    </lineage>
</organism>
<keyword evidence="5" id="KW-0540">Nuclease</keyword>
<dbReference type="GO" id="GO:0004525">
    <property type="term" value="F:ribonuclease III activity"/>
    <property type="evidence" value="ECO:0007669"/>
    <property type="project" value="UniProtKB-EC"/>
</dbReference>
<dbReference type="GO" id="GO:0008033">
    <property type="term" value="P:tRNA processing"/>
    <property type="evidence" value="ECO:0007669"/>
    <property type="project" value="UniProtKB-KW"/>
</dbReference>
<keyword evidence="3" id="KW-0507">mRNA processing</keyword>
<dbReference type="PROSITE" id="PS50137">
    <property type="entry name" value="DS_RBD"/>
    <property type="match status" value="1"/>
</dbReference>
<evidence type="ECO:0000256" key="2">
    <source>
        <dbReference type="ARBA" id="ARBA00022552"/>
    </source>
</evidence>
<dbReference type="Proteomes" id="UP000309952">
    <property type="component" value="Chromosome"/>
</dbReference>
<gene>
    <name evidence="13" type="primary">rnc</name>
    <name evidence="13" type="ORF">NCTC9239_01195</name>
</gene>
<keyword evidence="1" id="KW-0963">Cytoplasm</keyword>
<dbReference type="PANTHER" id="PTHR11207">
    <property type="entry name" value="RIBONUCLEASE III"/>
    <property type="match status" value="1"/>
</dbReference>
<sequence>MEAILAAVYRDGGLIAAQTVFERAWAEELAAPPSAAVTNPKSALQEWAQGQGRPLPTYEVVQRTGSDHAPTFTVEATVAGYEPARAQGRSRQEAEKAAAIALLKREDVI</sequence>
<evidence type="ECO:0000256" key="1">
    <source>
        <dbReference type="ARBA" id="ARBA00022490"/>
    </source>
</evidence>
<evidence type="ECO:0000256" key="8">
    <source>
        <dbReference type="ARBA" id="ARBA00022801"/>
    </source>
</evidence>
<evidence type="ECO:0000256" key="6">
    <source>
        <dbReference type="ARBA" id="ARBA00022723"/>
    </source>
</evidence>
<evidence type="ECO:0000256" key="7">
    <source>
        <dbReference type="ARBA" id="ARBA00022759"/>
    </source>
</evidence>
<dbReference type="GO" id="GO:0006364">
    <property type="term" value="P:rRNA processing"/>
    <property type="evidence" value="ECO:0007669"/>
    <property type="project" value="UniProtKB-KW"/>
</dbReference>
<keyword evidence="7" id="KW-0255">Endonuclease</keyword>
<evidence type="ECO:0000256" key="10">
    <source>
        <dbReference type="ARBA" id="ARBA00022884"/>
    </source>
</evidence>
<proteinExistence type="predicted"/>
<feature type="domain" description="DRBM" evidence="12">
    <location>
        <begin position="39"/>
        <end position="108"/>
    </location>
</feature>
<evidence type="ECO:0000256" key="9">
    <source>
        <dbReference type="ARBA" id="ARBA00022842"/>
    </source>
</evidence>
<evidence type="ECO:0000256" key="3">
    <source>
        <dbReference type="ARBA" id="ARBA00022664"/>
    </source>
</evidence>
<evidence type="ECO:0000256" key="5">
    <source>
        <dbReference type="ARBA" id="ARBA00022722"/>
    </source>
</evidence>
<dbReference type="KEGG" id="bvy:NCTC9239_01195"/>
<keyword evidence="6" id="KW-0479">Metal-binding</keyword>
<dbReference type="FunFam" id="3.30.160.20:FF:000003">
    <property type="entry name" value="Ribonuclease 3"/>
    <property type="match status" value="1"/>
</dbReference>
<evidence type="ECO:0000313" key="13">
    <source>
        <dbReference type="EMBL" id="VTO13860.1"/>
    </source>
</evidence>
<dbReference type="GO" id="GO:0046872">
    <property type="term" value="F:metal ion binding"/>
    <property type="evidence" value="ECO:0007669"/>
    <property type="project" value="UniProtKB-KW"/>
</dbReference>
<reference evidence="13 14" key="1">
    <citation type="submission" date="2019-04" db="EMBL/GenBank/DDBJ databases">
        <authorList>
            <consortium name="Pathogen Informatics"/>
        </authorList>
    </citation>
    <scope>NUCLEOTIDE SEQUENCE [LARGE SCALE GENOMIC DNA]</scope>
    <source>
        <strain evidence="13 14">NCTC9239</strain>
    </source>
</reference>
<evidence type="ECO:0000259" key="12">
    <source>
        <dbReference type="PROSITE" id="PS50137"/>
    </source>
</evidence>
<dbReference type="Pfam" id="PF00035">
    <property type="entry name" value="dsrm"/>
    <property type="match status" value="1"/>
</dbReference>
<keyword evidence="10 11" id="KW-0694">RNA-binding</keyword>
<protein>
    <submittedName>
        <fullName evidence="13">Ribonuclease 3</fullName>
        <ecNumber evidence="13">3.1.26.3</ecNumber>
    </submittedName>
</protein>
<keyword evidence="9" id="KW-0460">Magnesium</keyword>
<dbReference type="GO" id="GO:0010468">
    <property type="term" value="P:regulation of gene expression"/>
    <property type="evidence" value="ECO:0007669"/>
    <property type="project" value="TreeGrafter"/>
</dbReference>
<dbReference type="SMART" id="SM00358">
    <property type="entry name" value="DSRM"/>
    <property type="match status" value="1"/>
</dbReference>
<dbReference type="Gene3D" id="3.30.160.20">
    <property type="match status" value="1"/>
</dbReference>